<dbReference type="Proteomes" id="UP000614610">
    <property type="component" value="Unassembled WGS sequence"/>
</dbReference>
<gene>
    <name evidence="2" type="ORF">TWF106_011136</name>
    <name evidence="1" type="ORF">TWF679_008593</name>
</gene>
<reference evidence="2 3" key="1">
    <citation type="submission" date="2019-06" db="EMBL/GenBank/DDBJ databases">
        <authorList>
            <person name="Palmer J.M."/>
        </authorList>
    </citation>
    <scope>NUCLEOTIDE SEQUENCE [LARGE SCALE GENOMIC DNA]</scope>
    <source>
        <strain evidence="2 3">TWF106</strain>
        <strain evidence="1">TWF679</strain>
    </source>
</reference>
<dbReference type="EMBL" id="WIWT01000056">
    <property type="protein sequence ID" value="KAF3206811.1"/>
    <property type="molecule type" value="Genomic_DNA"/>
</dbReference>
<evidence type="ECO:0000313" key="1">
    <source>
        <dbReference type="EMBL" id="KAF3206811.1"/>
    </source>
</evidence>
<dbReference type="EMBL" id="WIWS01000089">
    <property type="protein sequence ID" value="KAF3208927.1"/>
    <property type="molecule type" value="Genomic_DNA"/>
</dbReference>
<evidence type="ECO:0000313" key="2">
    <source>
        <dbReference type="EMBL" id="KAF3208927.1"/>
    </source>
</evidence>
<proteinExistence type="predicted"/>
<comment type="caution">
    <text evidence="2">The sequence shown here is derived from an EMBL/GenBank/DDBJ whole genome shotgun (WGS) entry which is preliminary data.</text>
</comment>
<dbReference type="Proteomes" id="UP000472727">
    <property type="component" value="Unassembled WGS sequence"/>
</dbReference>
<organism evidence="2 3">
    <name type="scientific">Orbilia oligospora</name>
    <name type="common">Nematode-trapping fungus</name>
    <name type="synonym">Arthrobotrys oligospora</name>
    <dbReference type="NCBI Taxonomy" id="2813651"/>
    <lineage>
        <taxon>Eukaryota</taxon>
        <taxon>Fungi</taxon>
        <taxon>Dikarya</taxon>
        <taxon>Ascomycota</taxon>
        <taxon>Pezizomycotina</taxon>
        <taxon>Orbiliomycetes</taxon>
        <taxon>Orbiliales</taxon>
        <taxon>Orbiliaceae</taxon>
        <taxon>Orbilia</taxon>
    </lineage>
</organism>
<protein>
    <submittedName>
        <fullName evidence="2">Uncharacterized protein</fullName>
    </submittedName>
</protein>
<name>A0A7C8UI67_ORBOL</name>
<sequence length="84" mass="9171">MVASDAVLAFHAKTENYTEERTSISATSVELNVVPAEFLCIYSVYIVGINSLSDKYTIEHSNYIQQYGSNSGLSSDSGRLEALT</sequence>
<dbReference type="AlphaFoldDB" id="A0A7C8UI67"/>
<accession>A0A7C8UI67</accession>
<evidence type="ECO:0000313" key="3">
    <source>
        <dbReference type="Proteomes" id="UP000472727"/>
    </source>
</evidence>